<name>A0A3M7TUC4_9BACI</name>
<dbReference type="EMBL" id="RHIB01000002">
    <property type="protein sequence ID" value="RNA67963.1"/>
    <property type="molecule type" value="Genomic_DNA"/>
</dbReference>
<proteinExistence type="predicted"/>
<gene>
    <name evidence="1" type="ORF">EBO34_14825</name>
</gene>
<comment type="caution">
    <text evidence="1">The sequence shown here is derived from an EMBL/GenBank/DDBJ whole genome shotgun (WGS) entry which is preliminary data.</text>
</comment>
<accession>A0A3M7TUC4</accession>
<dbReference type="OrthoDB" id="2454203at2"/>
<dbReference type="Proteomes" id="UP000278746">
    <property type="component" value="Unassembled WGS sequence"/>
</dbReference>
<keyword evidence="2" id="KW-1185">Reference proteome</keyword>
<evidence type="ECO:0000313" key="1">
    <source>
        <dbReference type="EMBL" id="RNA67963.1"/>
    </source>
</evidence>
<dbReference type="AlphaFoldDB" id="A0A3M7TUC4"/>
<organism evidence="1 2">
    <name type="scientific">Alteribacter keqinensis</name>
    <dbReference type="NCBI Taxonomy" id="2483800"/>
    <lineage>
        <taxon>Bacteria</taxon>
        <taxon>Bacillati</taxon>
        <taxon>Bacillota</taxon>
        <taxon>Bacilli</taxon>
        <taxon>Bacillales</taxon>
        <taxon>Bacillaceae</taxon>
        <taxon>Alteribacter</taxon>
    </lineage>
</organism>
<sequence length="79" mass="9433">MEESLKSSIERFVSAWQQSSLEELSHFISSEYQGREMMGGKLVDFEYRECLEGWRQGFQFVRENDAIWDVRVLHSVQIR</sequence>
<dbReference type="RefSeq" id="WP_122899894.1">
    <property type="nucleotide sequence ID" value="NZ_RHIB01000002.1"/>
</dbReference>
<protein>
    <submittedName>
        <fullName evidence="1">Flavoprotein</fullName>
    </submittedName>
</protein>
<evidence type="ECO:0000313" key="2">
    <source>
        <dbReference type="Proteomes" id="UP000278746"/>
    </source>
</evidence>
<reference evidence="1 2" key="1">
    <citation type="submission" date="2018-10" db="EMBL/GenBank/DDBJ databases">
        <title>Bacillus Keqinensis sp. nov., a moderately halophilic bacterium isolated from a saline-alkaline lake.</title>
        <authorList>
            <person name="Wang H."/>
        </authorList>
    </citation>
    <scope>NUCLEOTIDE SEQUENCE [LARGE SCALE GENOMIC DNA]</scope>
    <source>
        <strain evidence="1 2">KQ-3</strain>
    </source>
</reference>